<dbReference type="InterPro" id="IPR000601">
    <property type="entry name" value="PKD_dom"/>
</dbReference>
<gene>
    <name evidence="2" type="ORF">EAH73_15440</name>
</gene>
<evidence type="ECO:0000259" key="1">
    <source>
        <dbReference type="PROSITE" id="PS50093"/>
    </source>
</evidence>
<dbReference type="Proteomes" id="UP000317646">
    <property type="component" value="Unassembled WGS sequence"/>
</dbReference>
<sequence length="1156" mass="119071">MAPLAAAPRPAPAVAVRSAPGAASLEFVENKGQWDARARYAAALPSGRLFLENAALTYLFVDPAALPRHRGAPAETAPALPGDQVAGHAYTVHFEGASRQAHPVATGPTGEVRNYLQGSDAKRWARNVGSFRRVQYAGLWPGIDAAIYENAGQQLEYDFALAPGADAARVALRYEGAQAVALDAATGDLAITTAVGRVAELAPQAWQTDAQGRHQPVACRYTLSGSTVRFALGPYDHARALTIDPKVIFSSFTGSTDDNWGFTATYGPAGNLYSGGIAFGPGYPATRGAFQTKFGALCDVALIKYNTQATGPAARVWATYLGGSGTEFPHSLVTNALGEVVILGSTGSTNFPTTAGALSRRFGGGTELEPFQGGSSADILANGADMFVARLSADGGTLLASTYLGGSGNDGVLDPDPGVPATQRLAANYGEAFRSDVLLDGDGNVYVAANTNSPNFPGLGAGFNGTYRGGTSDGVVCKLPPGLGAVTWASLLGGSGADAAYSVQRDDAGRVYVSGGTTSPNFPATAGAYRAARPGGVDGFAARISADGRTLERSTYVGTAGYDQAQFLQLDAAGNAYLLGQTLGGNFPVTAGLYTNANGSQYIQKLDADLKTSLYSTVFGSGTGVNIVPTAFLVDDCERIYVSGWGGSTNSGNLGGSTRGLPVTADAAQRTTDGSDFYLAEFLPGMVGLDYATFFGEAGGRGEHVDGGTSRFDKRGIVYQAVCGGCGGTQGFPVPPGANTYTNRNGSANCNNAAFKMDFQPEVADAGPRRALCASAAPVALGGTPAGGVWSGPGVQRTAGGGYQFVPSAAGPGAFVLTYKVTTSGICQATLRVRYQVAPATVPEFAAVGPRCVSSPAVALVGAPAGGTFSGPGVTGNTFSPQVAGAGTHTLTYTVADSLACGAATQQVVVTSPVQAFASPDTTLCADQLRPFQLRGNPAGGTWSGPGVSASGLFTPPNTQNRGGTFELTYAVTQGVCQTTAVRRVVLAPASLTDVPLNLPVCAAAPQYAGLAPFDCVMMPALAGGTYSWDFGDGSAASTEAAPTHRYERAGTYRIKLTARYAGCEVITQFAPLEVGDVFVPNVITANDDQLNATFQPRFTCQPASLKVFSRWGQEVYATADYHNNWDAAGLPAGLYYYLLRDADDRQVKGWVQVIK</sequence>
<dbReference type="InterPro" id="IPR013783">
    <property type="entry name" value="Ig-like_fold"/>
</dbReference>
<dbReference type="Gene3D" id="2.60.40.10">
    <property type="entry name" value="Immunoglobulins"/>
    <property type="match status" value="1"/>
</dbReference>
<evidence type="ECO:0000313" key="2">
    <source>
        <dbReference type="EMBL" id="TPG64559.1"/>
    </source>
</evidence>
<organism evidence="2 3">
    <name type="scientific">Hymenobacter nivis</name>
    <dbReference type="NCBI Taxonomy" id="1850093"/>
    <lineage>
        <taxon>Bacteria</taxon>
        <taxon>Pseudomonadati</taxon>
        <taxon>Bacteroidota</taxon>
        <taxon>Cytophagia</taxon>
        <taxon>Cytophagales</taxon>
        <taxon>Hymenobacteraceae</taxon>
        <taxon>Hymenobacter</taxon>
    </lineage>
</organism>
<dbReference type="Pfam" id="PF18911">
    <property type="entry name" value="PKD_4"/>
    <property type="match status" value="1"/>
</dbReference>
<dbReference type="CDD" id="cd00146">
    <property type="entry name" value="PKD"/>
    <property type="match status" value="1"/>
</dbReference>
<dbReference type="PANTHER" id="PTHR35580">
    <property type="entry name" value="CELL SURFACE GLYCOPROTEIN (S-LAYER PROTEIN)-LIKE PROTEIN"/>
    <property type="match status" value="1"/>
</dbReference>
<proteinExistence type="predicted"/>
<feature type="domain" description="PKD" evidence="1">
    <location>
        <begin position="1026"/>
        <end position="1059"/>
    </location>
</feature>
<comment type="caution">
    <text evidence="2">The sequence shown here is derived from an EMBL/GenBank/DDBJ whole genome shotgun (WGS) entry which is preliminary data.</text>
</comment>
<accession>A0A502GQZ0</accession>
<dbReference type="EMBL" id="RCYZ01000006">
    <property type="protein sequence ID" value="TPG64559.1"/>
    <property type="molecule type" value="Genomic_DNA"/>
</dbReference>
<keyword evidence="3" id="KW-1185">Reference proteome</keyword>
<dbReference type="AlphaFoldDB" id="A0A502GQZ0"/>
<dbReference type="InterPro" id="IPR057708">
    <property type="entry name" value="DUF7948"/>
</dbReference>
<dbReference type="SUPFAM" id="SSF49299">
    <property type="entry name" value="PKD domain"/>
    <property type="match status" value="1"/>
</dbReference>
<dbReference type="InterPro" id="IPR022409">
    <property type="entry name" value="PKD/Chitinase_dom"/>
</dbReference>
<dbReference type="Pfam" id="PF25778">
    <property type="entry name" value="DUF7948"/>
    <property type="match status" value="1"/>
</dbReference>
<dbReference type="PROSITE" id="PS50093">
    <property type="entry name" value="PKD"/>
    <property type="match status" value="1"/>
</dbReference>
<dbReference type="SMART" id="SM00089">
    <property type="entry name" value="PKD"/>
    <property type="match status" value="1"/>
</dbReference>
<dbReference type="InterPro" id="IPR052918">
    <property type="entry name" value="Motility_Chemotaxis_Reg"/>
</dbReference>
<evidence type="ECO:0000313" key="3">
    <source>
        <dbReference type="Proteomes" id="UP000317646"/>
    </source>
</evidence>
<dbReference type="Pfam" id="PF13585">
    <property type="entry name" value="CHU_C"/>
    <property type="match status" value="1"/>
</dbReference>
<dbReference type="PANTHER" id="PTHR35580:SF1">
    <property type="entry name" value="PHYTASE-LIKE DOMAIN-CONTAINING PROTEIN"/>
    <property type="match status" value="1"/>
</dbReference>
<name>A0A502GQZ0_9BACT</name>
<reference evidence="2 3" key="1">
    <citation type="journal article" date="2019" name="Environ. Microbiol.">
        <title>Species interactions and distinct microbial communities in high Arctic permafrost affected cryosols are associated with the CH4 and CO2 gas fluxes.</title>
        <authorList>
            <person name="Altshuler I."/>
            <person name="Hamel J."/>
            <person name="Turney S."/>
            <person name="Magnuson E."/>
            <person name="Levesque R."/>
            <person name="Greer C."/>
            <person name="Whyte L.G."/>
        </authorList>
    </citation>
    <scope>NUCLEOTIDE SEQUENCE [LARGE SCALE GENOMIC DNA]</scope>
    <source>
        <strain evidence="2 3">S9.2P</strain>
    </source>
</reference>
<protein>
    <submittedName>
        <fullName evidence="2">PKD domain-containing protein</fullName>
    </submittedName>
</protein>
<dbReference type="InterPro" id="IPR035986">
    <property type="entry name" value="PKD_dom_sf"/>
</dbReference>